<keyword evidence="1" id="KW-0645">Protease</keyword>
<dbReference type="Gene3D" id="3.40.50.1820">
    <property type="entry name" value="alpha/beta hydrolase"/>
    <property type="match status" value="1"/>
</dbReference>
<dbReference type="SUPFAM" id="SSF53474">
    <property type="entry name" value="alpha/beta-Hydrolases"/>
    <property type="match status" value="1"/>
</dbReference>
<accession>T1AXD8</accession>
<keyword evidence="1" id="KW-0378">Hydrolase</keyword>
<name>T1AXD8_9ZZZZ</name>
<dbReference type="GO" id="GO:0006508">
    <property type="term" value="P:proteolysis"/>
    <property type="evidence" value="ECO:0007669"/>
    <property type="project" value="InterPro"/>
</dbReference>
<dbReference type="EMBL" id="AUZZ01002006">
    <property type="protein sequence ID" value="EQD62127.1"/>
    <property type="molecule type" value="Genomic_DNA"/>
</dbReference>
<dbReference type="InterPro" id="IPR029058">
    <property type="entry name" value="AB_hydrolase_fold"/>
</dbReference>
<reference evidence="1" key="1">
    <citation type="submission" date="2013-08" db="EMBL/GenBank/DDBJ databases">
        <authorList>
            <person name="Mendez C."/>
            <person name="Richter M."/>
            <person name="Ferrer M."/>
            <person name="Sanchez J."/>
        </authorList>
    </citation>
    <scope>NUCLEOTIDE SEQUENCE</scope>
</reference>
<dbReference type="Pfam" id="PF00450">
    <property type="entry name" value="Peptidase_S10"/>
    <property type="match status" value="1"/>
</dbReference>
<dbReference type="AlphaFoldDB" id="T1AXD8"/>
<dbReference type="InterPro" id="IPR001563">
    <property type="entry name" value="Peptidase_S10"/>
</dbReference>
<sequence>MKLQRKVLPLLLAASLLPMGAHAADAAHAEPAKTETAATAVPQQREVVTHGSVRIGNQDLRYTATAGTIILRDDKNEPVATMFYVAYTKDGVRNEAKRPITFLYNGGPGSSSIWLHMGGLGPMKVALNNAGATPPAPYAIVPNHDSLLNDSDLVFIDASAPATATWSARAPTRCSGAWIRT</sequence>
<evidence type="ECO:0000313" key="1">
    <source>
        <dbReference type="EMBL" id="EQD62127.1"/>
    </source>
</evidence>
<gene>
    <name evidence="1" type="ORF">B2A_02980</name>
</gene>
<dbReference type="GO" id="GO:0004185">
    <property type="term" value="F:serine-type carboxypeptidase activity"/>
    <property type="evidence" value="ECO:0007669"/>
    <property type="project" value="InterPro"/>
</dbReference>
<keyword evidence="1" id="KW-0121">Carboxypeptidase</keyword>
<protein>
    <submittedName>
        <fullName evidence="1">Peptidase S10 serine carboxypeptidase</fullName>
    </submittedName>
</protein>
<proteinExistence type="predicted"/>
<organism evidence="1">
    <name type="scientific">mine drainage metagenome</name>
    <dbReference type="NCBI Taxonomy" id="410659"/>
    <lineage>
        <taxon>unclassified sequences</taxon>
        <taxon>metagenomes</taxon>
        <taxon>ecological metagenomes</taxon>
    </lineage>
</organism>
<comment type="caution">
    <text evidence="1">The sequence shown here is derived from an EMBL/GenBank/DDBJ whole genome shotgun (WGS) entry which is preliminary data.</text>
</comment>
<reference evidence="1" key="2">
    <citation type="journal article" date="2014" name="ISME J.">
        <title>Microbial stratification in low pH oxic and suboxic macroscopic growths along an acid mine drainage.</title>
        <authorList>
            <person name="Mendez-Garcia C."/>
            <person name="Mesa V."/>
            <person name="Sprenger R.R."/>
            <person name="Richter M."/>
            <person name="Diez M.S."/>
            <person name="Solano J."/>
            <person name="Bargiela R."/>
            <person name="Golyshina O.V."/>
            <person name="Manteca A."/>
            <person name="Ramos J.L."/>
            <person name="Gallego J.R."/>
            <person name="Llorente I."/>
            <person name="Martins Dos Santos V.A."/>
            <person name="Jensen O.N."/>
            <person name="Pelaez A.I."/>
            <person name="Sanchez J."/>
            <person name="Ferrer M."/>
        </authorList>
    </citation>
    <scope>NUCLEOTIDE SEQUENCE</scope>
</reference>